<dbReference type="Gramene" id="mRNA:HanXRQr2_Chr15g0688081">
    <property type="protein sequence ID" value="mRNA:HanXRQr2_Chr15g0688081"/>
    <property type="gene ID" value="HanXRQr2_Chr15g0688081"/>
</dbReference>
<accession>A0A9K3H1P9</accession>
<dbReference type="PANTHER" id="PTHR33167">
    <property type="entry name" value="TRANSCRIPTION FACTOR, PUTATIVE (DUF863)-RELATED"/>
    <property type="match status" value="1"/>
</dbReference>
<protein>
    <submittedName>
        <fullName evidence="2">Uncharacterized protein</fullName>
    </submittedName>
</protein>
<gene>
    <name evidence="2" type="ORF">HanXRQr2_Chr15g0688081</name>
</gene>
<proteinExistence type="predicted"/>
<dbReference type="Pfam" id="PF05904">
    <property type="entry name" value="DUF863"/>
    <property type="match status" value="3"/>
</dbReference>
<comment type="caution">
    <text evidence="2">The sequence shown here is derived from an EMBL/GenBank/DDBJ whole genome shotgun (WGS) entry which is preliminary data.</text>
</comment>
<feature type="region of interest" description="Disordered" evidence="1">
    <location>
        <begin position="712"/>
        <end position="743"/>
    </location>
</feature>
<sequence length="862" mass="96199">MGTEVHSKNLFPGYHTMRNVNEDSNSSSWHLFNTLTNGHYYDGFTPRTVTDAYSGHDKDELKHKMLQHEAVFKDQVHELHRLYRRQRDIMEEVKRREFNKYPISIDTSSSSSHMPVQKPYEDANRWQSPSFPLGNNNTTSRAFIFGAEITNSPLSSKGNGSKDCEIVECRPSKVRKKLFDLQLPGHEYVDPEDGEHIVDNQTSEISSYPAKGNGFVTKNGVKSFLDDGGKKDGNANTGSGQHVMRSNGLADLNEPVHGQDVDFLGPHAKTDGYGNLPFEGNSNGRHTFSCLREPGNSGGNTNYTSRYFETSKMVTPSDTMHNKEFRHQGVYPEFSSKVQDWSHFNQTPLLFNASSAYPFASTPNKGNSLSSSWIKSANNLTHKLTSFQKHASFLSSPKSHEVFKDTWHRNGNGFYNGSSSGSKELHARSHSVGFGYRNCNNLDDGSQKIFNGSNFVDLTGTTKDMDLNTVQNLSNEDDNSIKRDQTALPWLRAKPGICTNGDRSGDLEKKNDDSSGTNKKLLGFPIFGNFCVVKTDDTSAVSTSPSIEHRGIDINVTWDGDTEKQIDAKTDEAEIKSFKNHFDLNSCVTEDDDLLVTESVKSSKKRTMEIDLEAPAVSEIAEDDERKETDRFESMELEKIAAEVIAAISSQQNHVGPMSKPDNDNNTDNDNDPLLWFVKVIDSAARETDEYEMLTLQLEETKEEDYMPTPLVPDFQEPDEVGPALTSSRPRRGQARRGRPRRDFQRDILPGMTSLSRHEITEDLQIFGGLMKATGHSWNLGSTRRNGKRLGAWSKRKVKAVETTPAATSLPPTLPAPLSSKQVNNVDVVGLDERSLTGWGKTTRRPRRQRCAPGSSVAVQSA</sequence>
<reference evidence="2" key="2">
    <citation type="submission" date="2020-06" db="EMBL/GenBank/DDBJ databases">
        <title>Helianthus annuus Genome sequencing and assembly Release 2.</title>
        <authorList>
            <person name="Gouzy J."/>
            <person name="Langlade N."/>
            <person name="Munos S."/>
        </authorList>
    </citation>
    <scope>NUCLEOTIDE SEQUENCE</scope>
    <source>
        <tissue evidence="2">Leaves</tissue>
    </source>
</reference>
<dbReference type="PANTHER" id="PTHR33167:SF67">
    <property type="match status" value="1"/>
</dbReference>
<evidence type="ECO:0000313" key="3">
    <source>
        <dbReference type="Proteomes" id="UP000215914"/>
    </source>
</evidence>
<reference evidence="2" key="1">
    <citation type="journal article" date="2017" name="Nature">
        <title>The sunflower genome provides insights into oil metabolism, flowering and Asterid evolution.</title>
        <authorList>
            <person name="Badouin H."/>
            <person name="Gouzy J."/>
            <person name="Grassa C.J."/>
            <person name="Murat F."/>
            <person name="Staton S.E."/>
            <person name="Cottret L."/>
            <person name="Lelandais-Briere C."/>
            <person name="Owens G.L."/>
            <person name="Carrere S."/>
            <person name="Mayjonade B."/>
            <person name="Legrand L."/>
            <person name="Gill N."/>
            <person name="Kane N.C."/>
            <person name="Bowers J.E."/>
            <person name="Hubner S."/>
            <person name="Bellec A."/>
            <person name="Berard A."/>
            <person name="Berges H."/>
            <person name="Blanchet N."/>
            <person name="Boniface M.C."/>
            <person name="Brunel D."/>
            <person name="Catrice O."/>
            <person name="Chaidir N."/>
            <person name="Claudel C."/>
            <person name="Donnadieu C."/>
            <person name="Faraut T."/>
            <person name="Fievet G."/>
            <person name="Helmstetter N."/>
            <person name="King M."/>
            <person name="Knapp S.J."/>
            <person name="Lai Z."/>
            <person name="Le Paslier M.C."/>
            <person name="Lippi Y."/>
            <person name="Lorenzon L."/>
            <person name="Mandel J.R."/>
            <person name="Marage G."/>
            <person name="Marchand G."/>
            <person name="Marquand E."/>
            <person name="Bret-Mestries E."/>
            <person name="Morien E."/>
            <person name="Nambeesan S."/>
            <person name="Nguyen T."/>
            <person name="Pegot-Espagnet P."/>
            <person name="Pouilly N."/>
            <person name="Raftis F."/>
            <person name="Sallet E."/>
            <person name="Schiex T."/>
            <person name="Thomas J."/>
            <person name="Vandecasteele C."/>
            <person name="Vares D."/>
            <person name="Vear F."/>
            <person name="Vautrin S."/>
            <person name="Crespi M."/>
            <person name="Mangin B."/>
            <person name="Burke J.M."/>
            <person name="Salse J."/>
            <person name="Munos S."/>
            <person name="Vincourt P."/>
            <person name="Rieseberg L.H."/>
            <person name="Langlade N.B."/>
        </authorList>
    </citation>
    <scope>NUCLEOTIDE SEQUENCE</scope>
    <source>
        <tissue evidence="2">Leaves</tissue>
    </source>
</reference>
<dbReference type="OrthoDB" id="630817at2759"/>
<feature type="region of interest" description="Disordered" evidence="1">
    <location>
        <begin position="226"/>
        <end position="245"/>
    </location>
</feature>
<keyword evidence="3" id="KW-1185">Reference proteome</keyword>
<dbReference type="EMBL" id="MNCJ02000330">
    <property type="protein sequence ID" value="KAF5764097.1"/>
    <property type="molecule type" value="Genomic_DNA"/>
</dbReference>
<feature type="compositionally biased region" description="Basic residues" evidence="1">
    <location>
        <begin position="729"/>
        <end position="740"/>
    </location>
</feature>
<feature type="region of interest" description="Disordered" evidence="1">
    <location>
        <begin position="836"/>
        <end position="862"/>
    </location>
</feature>
<evidence type="ECO:0000256" key="1">
    <source>
        <dbReference type="SAM" id="MobiDB-lite"/>
    </source>
</evidence>
<evidence type="ECO:0000313" key="2">
    <source>
        <dbReference type="EMBL" id="KAF5764097.1"/>
    </source>
</evidence>
<dbReference type="InterPro" id="IPR008581">
    <property type="entry name" value="DUF863_pln"/>
</dbReference>
<organism evidence="2 3">
    <name type="scientific">Helianthus annuus</name>
    <name type="common">Common sunflower</name>
    <dbReference type="NCBI Taxonomy" id="4232"/>
    <lineage>
        <taxon>Eukaryota</taxon>
        <taxon>Viridiplantae</taxon>
        <taxon>Streptophyta</taxon>
        <taxon>Embryophyta</taxon>
        <taxon>Tracheophyta</taxon>
        <taxon>Spermatophyta</taxon>
        <taxon>Magnoliopsida</taxon>
        <taxon>eudicotyledons</taxon>
        <taxon>Gunneridae</taxon>
        <taxon>Pentapetalae</taxon>
        <taxon>asterids</taxon>
        <taxon>campanulids</taxon>
        <taxon>Asterales</taxon>
        <taxon>Asteraceae</taxon>
        <taxon>Asteroideae</taxon>
        <taxon>Heliantheae alliance</taxon>
        <taxon>Heliantheae</taxon>
        <taxon>Helianthus</taxon>
    </lineage>
</organism>
<dbReference type="Proteomes" id="UP000215914">
    <property type="component" value="Unassembled WGS sequence"/>
</dbReference>
<dbReference type="AlphaFoldDB" id="A0A9K3H1P9"/>
<name>A0A9K3H1P9_HELAN</name>